<feature type="region of interest" description="Disordered" evidence="1">
    <location>
        <begin position="1"/>
        <end position="21"/>
    </location>
</feature>
<proteinExistence type="predicted"/>
<reference evidence="2 3" key="1">
    <citation type="submission" date="2017-08" db="EMBL/GenBank/DDBJ databases">
        <title>Infants hospitalized years apart are colonized by the same room-sourced microbial strains.</title>
        <authorList>
            <person name="Brooks B."/>
            <person name="Olm M.R."/>
            <person name="Firek B.A."/>
            <person name="Baker R."/>
            <person name="Thomas B.C."/>
            <person name="Morowitz M.J."/>
            <person name="Banfield J.F."/>
        </authorList>
    </citation>
    <scope>NUCLEOTIDE SEQUENCE [LARGE SCALE GENOMIC DNA]</scope>
    <source>
        <strain evidence="2">S2_003_000_R2_14</strain>
    </source>
</reference>
<sequence length="134" mass="14453">MSSVINRTGTSKPSGKFSPSFGVRHGLIKDPNWPPAQFPESGNAASRRFRRVETKFEVVVRGVRTPVTGDISQGGAMFLLDRRLDTTTIGVVAAGKAARAEVLSVSQKGNLFAHHCRFVDVSESLPVWEAIASS</sequence>
<dbReference type="Proteomes" id="UP000249061">
    <property type="component" value="Unassembled WGS sequence"/>
</dbReference>
<gene>
    <name evidence="2" type="ORF">DI536_15305</name>
</gene>
<dbReference type="EMBL" id="QFQP01000012">
    <property type="protein sequence ID" value="PZR12271.1"/>
    <property type="molecule type" value="Genomic_DNA"/>
</dbReference>
<comment type="caution">
    <text evidence="2">The sequence shown here is derived from an EMBL/GenBank/DDBJ whole genome shotgun (WGS) entry which is preliminary data.</text>
</comment>
<evidence type="ECO:0000313" key="3">
    <source>
        <dbReference type="Proteomes" id="UP000249061"/>
    </source>
</evidence>
<name>A0A2W5VPC5_9BACT</name>
<evidence type="ECO:0000256" key="1">
    <source>
        <dbReference type="SAM" id="MobiDB-lite"/>
    </source>
</evidence>
<accession>A0A2W5VPC5</accession>
<evidence type="ECO:0000313" key="2">
    <source>
        <dbReference type="EMBL" id="PZR12271.1"/>
    </source>
</evidence>
<protein>
    <recommendedName>
        <fullName evidence="4">PilZ domain-containing protein</fullName>
    </recommendedName>
</protein>
<dbReference type="AlphaFoldDB" id="A0A2W5VPC5"/>
<feature type="compositionally biased region" description="Polar residues" evidence="1">
    <location>
        <begin position="1"/>
        <end position="13"/>
    </location>
</feature>
<evidence type="ECO:0008006" key="4">
    <source>
        <dbReference type="Google" id="ProtNLM"/>
    </source>
</evidence>
<organism evidence="2 3">
    <name type="scientific">Archangium gephyra</name>
    <dbReference type="NCBI Taxonomy" id="48"/>
    <lineage>
        <taxon>Bacteria</taxon>
        <taxon>Pseudomonadati</taxon>
        <taxon>Myxococcota</taxon>
        <taxon>Myxococcia</taxon>
        <taxon>Myxococcales</taxon>
        <taxon>Cystobacterineae</taxon>
        <taxon>Archangiaceae</taxon>
        <taxon>Archangium</taxon>
    </lineage>
</organism>